<dbReference type="GO" id="GO:0047496">
    <property type="term" value="P:vesicle transport along microtubule"/>
    <property type="evidence" value="ECO:0007669"/>
    <property type="project" value="TreeGrafter"/>
</dbReference>
<evidence type="ECO:0000313" key="7">
    <source>
        <dbReference type="EMBL" id="KAG9465398.1"/>
    </source>
</evidence>
<evidence type="ECO:0000256" key="2">
    <source>
        <dbReference type="ARBA" id="ARBA00040983"/>
    </source>
</evidence>
<keyword evidence="1 5" id="KW-0175">Coiled coil</keyword>
<feature type="coiled-coil region" evidence="5">
    <location>
        <begin position="351"/>
        <end position="436"/>
    </location>
</feature>
<comment type="caution">
    <text evidence="7">The sequence shown here is derived from an EMBL/GenBank/DDBJ whole genome shotgun (WGS) entry which is preliminary data.</text>
</comment>
<dbReference type="AlphaFoldDB" id="A0A8J6EB04"/>
<dbReference type="EMBL" id="WNTK01003094">
    <property type="protein sequence ID" value="KAG9465398.1"/>
    <property type="molecule type" value="Genomic_DNA"/>
</dbReference>
<reference evidence="7" key="1">
    <citation type="thesis" date="2020" institute="ProQuest LLC" country="789 East Eisenhower Parkway, Ann Arbor, MI, USA">
        <title>Comparative Genomics and Chromosome Evolution.</title>
        <authorList>
            <person name="Mudd A.B."/>
        </authorList>
    </citation>
    <scope>NUCLEOTIDE SEQUENCE</scope>
    <source>
        <strain evidence="7">HN-11 Male</strain>
        <tissue evidence="7">Kidney and liver</tissue>
    </source>
</reference>
<accession>A0A8J6EB04</accession>
<evidence type="ECO:0000256" key="3">
    <source>
        <dbReference type="ARBA" id="ARBA00041790"/>
    </source>
</evidence>
<dbReference type="PANTHER" id="PTHR32123:SF11">
    <property type="entry name" value="BICD FAMILY-LIKE CARGO ADAPTER 2-RELATED"/>
    <property type="match status" value="1"/>
</dbReference>
<gene>
    <name evidence="7" type="ORF">GDO78_018400</name>
</gene>
<evidence type="ECO:0000313" key="8">
    <source>
        <dbReference type="Proteomes" id="UP000770717"/>
    </source>
</evidence>
<organism evidence="7 8">
    <name type="scientific">Eleutherodactylus coqui</name>
    <name type="common">Puerto Rican coqui</name>
    <dbReference type="NCBI Taxonomy" id="57060"/>
    <lineage>
        <taxon>Eukaryota</taxon>
        <taxon>Metazoa</taxon>
        <taxon>Chordata</taxon>
        <taxon>Craniata</taxon>
        <taxon>Vertebrata</taxon>
        <taxon>Euteleostomi</taxon>
        <taxon>Amphibia</taxon>
        <taxon>Batrachia</taxon>
        <taxon>Anura</taxon>
        <taxon>Neobatrachia</taxon>
        <taxon>Hyloidea</taxon>
        <taxon>Eleutherodactylidae</taxon>
        <taxon>Eleutherodactylinae</taxon>
        <taxon>Eleutherodactylus</taxon>
        <taxon>Eleutherodactylus</taxon>
    </lineage>
</organism>
<protein>
    <recommendedName>
        <fullName evidence="2">BICD family-like cargo adapter 2</fullName>
    </recommendedName>
    <alternativeName>
        <fullName evidence="3">Bicaudal D-related protein 2</fullName>
    </alternativeName>
    <alternativeName>
        <fullName evidence="4">Coiled-coil domain-containing protein 64B</fullName>
    </alternativeName>
</protein>
<feature type="region of interest" description="Disordered" evidence="6">
    <location>
        <begin position="1"/>
        <end position="32"/>
    </location>
</feature>
<proteinExistence type="predicted"/>
<evidence type="ECO:0000256" key="5">
    <source>
        <dbReference type="SAM" id="Coils"/>
    </source>
</evidence>
<feature type="region of interest" description="Disordered" evidence="6">
    <location>
        <begin position="466"/>
        <end position="497"/>
    </location>
</feature>
<dbReference type="InterPro" id="IPR051149">
    <property type="entry name" value="Spindly/BICDR_Dynein_Adapter"/>
</dbReference>
<evidence type="ECO:0000256" key="6">
    <source>
        <dbReference type="SAM" id="MobiDB-lite"/>
    </source>
</evidence>
<dbReference type="Proteomes" id="UP000770717">
    <property type="component" value="Unassembled WGS sequence"/>
</dbReference>
<name>A0A8J6EB04_ELECQ</name>
<keyword evidence="8" id="KW-1185">Reference proteome</keyword>
<sequence length="506" mass="58975">MRSRMRGFTHLMTSGDAETREGAPHSWDGGMASPTMEEHFYPFLIERRPSYLEEDDEERREEDLSLVLERKDKDLLLAAELGKALLERNDYLEKGREALEEELREIRERLEQDKHALRLKMEAKDGEWKAQITDLESDLAAARLQIRQLTDNHKECGRESASAVQELSEQNQRLMEQVAQASQMEKSLTLQLETLREENRELTLRRGQFAPVLQSLHAENALLLEKKRDMESEIKTLREDNERTQILMFHLKETVLQLEGQKNETETKMQEKLDEVEGLRDSQRSLQIQVRELQEELKLRDSHFPLQDSRYSLHSEMQETSSGPEGASMNPMPQFAGQTPGSAGHMTSYKTQREQELIQEKEEEIARLQDLLNLQYVEIKSLQEEVHKLREMLQQNDRDSILRQAVSDRDEAIMKKGELELELAKCRLEKESMSRQLLSAVEQKVLLSQELEAWQDDMQIVINQQLKSQREQERTSETAPSTPTRRDSHKRPRDGGSGIFSIFKRI</sequence>
<feature type="coiled-coil region" evidence="5">
    <location>
        <begin position="89"/>
        <end position="296"/>
    </location>
</feature>
<evidence type="ECO:0000256" key="1">
    <source>
        <dbReference type="ARBA" id="ARBA00023054"/>
    </source>
</evidence>
<evidence type="ECO:0000256" key="4">
    <source>
        <dbReference type="ARBA" id="ARBA00043196"/>
    </source>
</evidence>
<dbReference type="PANTHER" id="PTHR32123">
    <property type="entry name" value="BICD FAMILY-LIKE CARGO ADAPTER"/>
    <property type="match status" value="1"/>
</dbReference>
<dbReference type="GO" id="GO:0055107">
    <property type="term" value="P:Golgi to secretory granule transport"/>
    <property type="evidence" value="ECO:0007669"/>
    <property type="project" value="TreeGrafter"/>
</dbReference>
<dbReference type="OrthoDB" id="9451547at2759"/>